<accession>A0A433SC77</accession>
<dbReference type="OrthoDB" id="6402212at2"/>
<name>A0A433SC77_9BURK</name>
<gene>
    <name evidence="1" type="ORF">CUZ56_02056</name>
</gene>
<protein>
    <submittedName>
        <fullName evidence="1">Uncharacterized protein</fullName>
    </submittedName>
</protein>
<dbReference type="EMBL" id="PQSP01000005">
    <property type="protein sequence ID" value="RUS66330.1"/>
    <property type="molecule type" value="Genomic_DNA"/>
</dbReference>
<sequence>MAVANCKRPPALIDGARVLAWAWSDKPFGFVKKGYEKPGVAIYGLAIVQYHADAKVYRLSCDMHWECVADFDYDSVEQAQMELPQQYACAEVQ</sequence>
<proteinExistence type="predicted"/>
<evidence type="ECO:0000313" key="2">
    <source>
        <dbReference type="Proteomes" id="UP000286947"/>
    </source>
</evidence>
<evidence type="ECO:0000313" key="1">
    <source>
        <dbReference type="EMBL" id="RUS66330.1"/>
    </source>
</evidence>
<dbReference type="Proteomes" id="UP000286947">
    <property type="component" value="Unassembled WGS sequence"/>
</dbReference>
<dbReference type="AlphaFoldDB" id="A0A433SC77"/>
<reference evidence="1 2" key="1">
    <citation type="submission" date="2018-01" db="EMBL/GenBank/DDBJ databases">
        <title>Saezia sanguinis gen. nov., sp. nov., in the order Burkholderiales isolated from human blood.</title>
        <authorList>
            <person name="Medina-Pascual M.J."/>
            <person name="Valdezate S."/>
            <person name="Monzon S."/>
            <person name="Cuesta I."/>
            <person name="Carrasco G."/>
            <person name="Villalon P."/>
            <person name="Saez-Nieto J.A."/>
        </authorList>
    </citation>
    <scope>NUCLEOTIDE SEQUENCE [LARGE SCALE GENOMIC DNA]</scope>
    <source>
        <strain evidence="1 2">CNM695-12</strain>
    </source>
</reference>
<organism evidence="1 2">
    <name type="scientific">Saezia sanguinis</name>
    <dbReference type="NCBI Taxonomy" id="1965230"/>
    <lineage>
        <taxon>Bacteria</taxon>
        <taxon>Pseudomonadati</taxon>
        <taxon>Pseudomonadota</taxon>
        <taxon>Betaproteobacteria</taxon>
        <taxon>Burkholderiales</taxon>
        <taxon>Saeziaceae</taxon>
        <taxon>Saezia</taxon>
    </lineage>
</organism>
<comment type="caution">
    <text evidence="1">The sequence shown here is derived from an EMBL/GenBank/DDBJ whole genome shotgun (WGS) entry which is preliminary data.</text>
</comment>
<keyword evidence="2" id="KW-1185">Reference proteome</keyword>